<dbReference type="SMART" id="SM01043">
    <property type="entry name" value="BTAD"/>
    <property type="match status" value="1"/>
</dbReference>
<dbReference type="SMART" id="SM00382">
    <property type="entry name" value="AAA"/>
    <property type="match status" value="1"/>
</dbReference>
<reference evidence="8" key="1">
    <citation type="submission" date="2024-07" db="EMBL/GenBank/DDBJ databases">
        <title>Complete genome sequences of cellulolytic bacteria, Kitasatospora sp. CMC57 and Streptomyces sp. CMC78, isolated from Japanese agricultural soil.</title>
        <authorList>
            <person name="Hashimoto T."/>
            <person name="Ito M."/>
            <person name="Iwamoto M."/>
            <person name="Fukahori D."/>
            <person name="Shoda T."/>
            <person name="Sakoda M."/>
            <person name="Morohoshi T."/>
            <person name="Mitsuboshi M."/>
            <person name="Nishizawa T."/>
        </authorList>
    </citation>
    <scope>NUCLEOTIDE SEQUENCE</scope>
    <source>
        <strain evidence="8">CMC57</strain>
    </source>
</reference>
<dbReference type="Gene3D" id="1.10.10.10">
    <property type="entry name" value="Winged helix-like DNA-binding domain superfamily/Winged helix DNA-binding domain"/>
    <property type="match status" value="1"/>
</dbReference>
<dbReference type="Pfam" id="PF03704">
    <property type="entry name" value="BTAD"/>
    <property type="match status" value="1"/>
</dbReference>
<dbReference type="FunFam" id="1.25.40.10:FF:000222">
    <property type="entry name" value="SARP family transcriptional regulator"/>
    <property type="match status" value="1"/>
</dbReference>
<organism evidence="8">
    <name type="scientific">Kitasatospora sp. CMC57</name>
    <dbReference type="NCBI Taxonomy" id="3231513"/>
    <lineage>
        <taxon>Bacteria</taxon>
        <taxon>Bacillati</taxon>
        <taxon>Actinomycetota</taxon>
        <taxon>Actinomycetes</taxon>
        <taxon>Kitasatosporales</taxon>
        <taxon>Streptomycetaceae</taxon>
        <taxon>Kitasatospora</taxon>
    </lineage>
</organism>
<proteinExistence type="inferred from homology"/>
<dbReference type="GO" id="GO:0006355">
    <property type="term" value="P:regulation of DNA-templated transcription"/>
    <property type="evidence" value="ECO:0007669"/>
    <property type="project" value="InterPro"/>
</dbReference>
<gene>
    <name evidence="8" type="ORF">KCMC57_16310</name>
</gene>
<dbReference type="EMBL" id="AP035881">
    <property type="protein sequence ID" value="BFP45263.1"/>
    <property type="molecule type" value="Genomic_DNA"/>
</dbReference>
<dbReference type="InterPro" id="IPR051677">
    <property type="entry name" value="AfsR-DnrI-RedD_regulator"/>
</dbReference>
<feature type="domain" description="OmpR/PhoB-type" evidence="7">
    <location>
        <begin position="8"/>
        <end position="114"/>
    </location>
</feature>
<dbReference type="SUPFAM" id="SSF52540">
    <property type="entry name" value="P-loop containing nucleoside triphosphate hydrolases"/>
    <property type="match status" value="1"/>
</dbReference>
<evidence type="ECO:0000256" key="4">
    <source>
        <dbReference type="ARBA" id="ARBA00023125"/>
    </source>
</evidence>
<keyword evidence="5" id="KW-0804">Transcription</keyword>
<dbReference type="InterPro" id="IPR011990">
    <property type="entry name" value="TPR-like_helical_dom_sf"/>
</dbReference>
<protein>
    <submittedName>
        <fullName evidence="8">BTAD domain-containing putative transcriptional regulator</fullName>
    </submittedName>
</protein>
<dbReference type="AlphaFoldDB" id="A0AB33JUY9"/>
<dbReference type="Gene3D" id="1.25.40.10">
    <property type="entry name" value="Tetratricopeptide repeat domain"/>
    <property type="match status" value="2"/>
</dbReference>
<evidence type="ECO:0000256" key="3">
    <source>
        <dbReference type="ARBA" id="ARBA00023015"/>
    </source>
</evidence>
<dbReference type="InterPro" id="IPR036388">
    <property type="entry name" value="WH-like_DNA-bd_sf"/>
</dbReference>
<dbReference type="PANTHER" id="PTHR35807">
    <property type="entry name" value="TRANSCRIPTIONAL REGULATOR REDD-RELATED"/>
    <property type="match status" value="1"/>
</dbReference>
<accession>A0AB33JUY9</accession>
<dbReference type="InterPro" id="IPR027417">
    <property type="entry name" value="P-loop_NTPase"/>
</dbReference>
<dbReference type="PANTHER" id="PTHR35807:SF1">
    <property type="entry name" value="TRANSCRIPTIONAL REGULATOR REDD"/>
    <property type="match status" value="1"/>
</dbReference>
<evidence type="ECO:0000256" key="1">
    <source>
        <dbReference type="ARBA" id="ARBA00005820"/>
    </source>
</evidence>
<dbReference type="GO" id="GO:0000160">
    <property type="term" value="P:phosphorelay signal transduction system"/>
    <property type="evidence" value="ECO:0007669"/>
    <property type="project" value="UniProtKB-KW"/>
</dbReference>
<dbReference type="GO" id="GO:0043531">
    <property type="term" value="F:ADP binding"/>
    <property type="evidence" value="ECO:0007669"/>
    <property type="project" value="InterPro"/>
</dbReference>
<evidence type="ECO:0000256" key="6">
    <source>
        <dbReference type="PROSITE-ProRule" id="PRU01091"/>
    </source>
</evidence>
<sequence length="896" mass="96945">MPGTRRAERGAGMSGLRFRILGPLEIEGAAGPGVSYTPGAAKVRGVLGALLVNANGTVSVDSLIDELWQDDPPRTATTTLQVYVSQLRKIFRRAAPENGTPVLLTQPRGYRIRIDADQLDLTTFEGLYQRGREALEAGDHASAAELQGRALALWRGPLLGDTPHGPLLDAASARLLEARTAALEQRILADLQLGRHRDLIPELRSLVEEFPLREELHGQLMLALYRAGRQAEALRAYGALRRTLVNELGIEPGAQVQLLHQRILAGDRQLASPEPTGPALRLPRPTEPAVVHGLPPADPAFTGREDELAEVDRLLRSAPPGAFVALAGQPGVGKTALAVAAAHRSADAFPHGQLFLDLRPEPGRRLEPAAAISALLRRAGAPVPAGGDPDDLAEALQQLLAGRRLLLVLDNVSSEAQLRPLLPTSAGSGAIVTGRRLPAGLEGVRPLVLDVLDPRAALAVFEAAAGPVRAAENPAAVAELLELCSGLPLAIRVGTAQLNARPHWSAESLADRLRDRRSRLSELRIGGLDVRERLLAAYQEADPGERRTFRLLALLPDHFEPWAVSAVLGLDPHDRRTPVGTARLLDALADDHLVSADHDGSRPGRYRLPELLRLLAAERLAEEEGEDTVRAATRRLCDAYVRVAEEADAELFPRQVGGRITRTSGGDAPSDWFARELGPLSQVVRQAYLAGLWEQTVRLTTALTGHLESHARWRAWEQTHTLALDAARQLGDRSGEARLLGSLGDLAWQHRRTAEARDHYEAARRVAEDCGDQLARCRALVGLADLWLDADEVAEAVTLLAAALAALPPGLPRERYHVLRALALTALLAEGATPAHSRFTECLEIAQTLRDRRLEAHARRALRRLHDPDGDPADCLEIRPGVWRLRSPAPLSPALV</sequence>
<dbReference type="Pfam" id="PF00486">
    <property type="entry name" value="Trans_reg_C"/>
    <property type="match status" value="1"/>
</dbReference>
<comment type="similarity">
    <text evidence="1">Belongs to the AfsR/DnrI/RedD regulatory family.</text>
</comment>
<dbReference type="InterPro" id="IPR005158">
    <property type="entry name" value="BTAD"/>
</dbReference>
<dbReference type="CDD" id="cd15831">
    <property type="entry name" value="BTAD"/>
    <property type="match status" value="1"/>
</dbReference>
<dbReference type="Gene3D" id="3.40.50.300">
    <property type="entry name" value="P-loop containing nucleotide triphosphate hydrolases"/>
    <property type="match status" value="1"/>
</dbReference>
<dbReference type="InterPro" id="IPR001867">
    <property type="entry name" value="OmpR/PhoB-type_DNA-bd"/>
</dbReference>
<name>A0AB33JUY9_9ACTN</name>
<dbReference type="InterPro" id="IPR003593">
    <property type="entry name" value="AAA+_ATPase"/>
</dbReference>
<keyword evidence="4 6" id="KW-0238">DNA-binding</keyword>
<keyword evidence="3" id="KW-0805">Transcription regulation</keyword>
<dbReference type="SUPFAM" id="SSF48452">
    <property type="entry name" value="TPR-like"/>
    <property type="match status" value="2"/>
</dbReference>
<evidence type="ECO:0000259" key="7">
    <source>
        <dbReference type="PROSITE" id="PS51755"/>
    </source>
</evidence>
<evidence type="ECO:0000313" key="8">
    <source>
        <dbReference type="EMBL" id="BFP45263.1"/>
    </source>
</evidence>
<dbReference type="PROSITE" id="PS51755">
    <property type="entry name" value="OMPR_PHOB"/>
    <property type="match status" value="1"/>
</dbReference>
<dbReference type="SMART" id="SM00862">
    <property type="entry name" value="Trans_reg_C"/>
    <property type="match status" value="1"/>
</dbReference>
<feature type="DNA-binding region" description="OmpR/PhoB-type" evidence="6">
    <location>
        <begin position="8"/>
        <end position="114"/>
    </location>
</feature>
<dbReference type="PRINTS" id="PR00364">
    <property type="entry name" value="DISEASERSIST"/>
</dbReference>
<dbReference type="SUPFAM" id="SSF46894">
    <property type="entry name" value="C-terminal effector domain of the bipartite response regulators"/>
    <property type="match status" value="1"/>
</dbReference>
<keyword evidence="2" id="KW-0902">Two-component regulatory system</keyword>
<evidence type="ECO:0000256" key="5">
    <source>
        <dbReference type="ARBA" id="ARBA00023163"/>
    </source>
</evidence>
<evidence type="ECO:0000256" key="2">
    <source>
        <dbReference type="ARBA" id="ARBA00023012"/>
    </source>
</evidence>
<dbReference type="GO" id="GO:0003677">
    <property type="term" value="F:DNA binding"/>
    <property type="evidence" value="ECO:0007669"/>
    <property type="project" value="UniProtKB-UniRule"/>
</dbReference>
<dbReference type="InterPro" id="IPR016032">
    <property type="entry name" value="Sig_transdc_resp-reg_C-effctor"/>
</dbReference>